<evidence type="ECO:0000313" key="9">
    <source>
        <dbReference type="Proteomes" id="UP000078406"/>
    </source>
</evidence>
<dbReference type="PANTHER" id="PTHR43453">
    <property type="entry name" value="RRNA METHYLASE-LIKE"/>
    <property type="match status" value="1"/>
</dbReference>
<evidence type="ECO:0000256" key="6">
    <source>
        <dbReference type="ARBA" id="ARBA00022884"/>
    </source>
</evidence>
<protein>
    <submittedName>
        <fullName evidence="8">rRNA methyltransferase</fullName>
    </submittedName>
</protein>
<dbReference type="InterPro" id="IPR001537">
    <property type="entry name" value="SpoU_MeTrfase"/>
</dbReference>
<feature type="domain" description="tRNA/rRNA methyltransferase SpoU type" evidence="7">
    <location>
        <begin position="23"/>
        <end position="176"/>
    </location>
</feature>
<dbReference type="InterPro" id="IPR029028">
    <property type="entry name" value="Alpha/beta_knot_MTases"/>
</dbReference>
<keyword evidence="3 8" id="KW-0808">Transferase</keyword>
<keyword evidence="1" id="KW-0820">tRNA-binding</keyword>
<evidence type="ECO:0000256" key="2">
    <source>
        <dbReference type="ARBA" id="ARBA00022603"/>
    </source>
</evidence>
<sequence length="197" mass="22583">MESSKSSVRQRADEIKEYQCKNLVAVLENPMDVKNIGSVIRNANALGVEKIYVVDSRKSLPDDWEEIRERKSLSKISVSASKWTFVKRFDTTEECLEHLEKNRFTSLVTSPHIKGKANFVLHEADYTQTRLAVWFGNEARGVSELVVERSEACISIPMFGMIESLNLATTTGIVLYEVTKQRREYQAKHKRAIRKKT</sequence>
<keyword evidence="6" id="KW-0694">RNA-binding</keyword>
<keyword evidence="5" id="KW-0819">tRNA processing</keyword>
<dbReference type="RefSeq" id="WP_054963614.1">
    <property type="nucleotide sequence ID" value="NZ_LLEI02000051.1"/>
</dbReference>
<evidence type="ECO:0000259" key="7">
    <source>
        <dbReference type="Pfam" id="PF00588"/>
    </source>
</evidence>
<gene>
    <name evidence="8" type="ORF">APB76_16570</name>
</gene>
<dbReference type="PANTHER" id="PTHR43453:SF1">
    <property type="entry name" value="TRNA_RRNA METHYLTRANSFERASE SPOU TYPE DOMAIN-CONTAINING PROTEIN"/>
    <property type="match status" value="1"/>
</dbReference>
<evidence type="ECO:0000256" key="5">
    <source>
        <dbReference type="ARBA" id="ARBA00022694"/>
    </source>
</evidence>
<dbReference type="CDD" id="cd18092">
    <property type="entry name" value="SpoU-like_TrmH"/>
    <property type="match status" value="1"/>
</dbReference>
<dbReference type="GO" id="GO:0000049">
    <property type="term" value="F:tRNA binding"/>
    <property type="evidence" value="ECO:0007669"/>
    <property type="project" value="UniProtKB-KW"/>
</dbReference>
<dbReference type="SUPFAM" id="SSF75217">
    <property type="entry name" value="alpha/beta knot"/>
    <property type="match status" value="1"/>
</dbReference>
<proteinExistence type="predicted"/>
<comment type="caution">
    <text evidence="8">The sequence shown here is derived from an EMBL/GenBank/DDBJ whole genome shotgun (WGS) entry which is preliminary data.</text>
</comment>
<dbReference type="Proteomes" id="UP000078406">
    <property type="component" value="Unassembled WGS sequence"/>
</dbReference>
<evidence type="ECO:0000313" key="8">
    <source>
        <dbReference type="EMBL" id="OAJ93104.1"/>
    </source>
</evidence>
<keyword evidence="4" id="KW-0949">S-adenosyl-L-methionine</keyword>
<evidence type="ECO:0000256" key="4">
    <source>
        <dbReference type="ARBA" id="ARBA00022691"/>
    </source>
</evidence>
<dbReference type="InterPro" id="IPR033671">
    <property type="entry name" value="TrmH"/>
</dbReference>
<evidence type="ECO:0000256" key="1">
    <source>
        <dbReference type="ARBA" id="ARBA00022555"/>
    </source>
</evidence>
<dbReference type="AlphaFoldDB" id="A0A177XWV8"/>
<keyword evidence="2 8" id="KW-0489">Methyltransferase</keyword>
<reference evidence="8 9" key="1">
    <citation type="journal article" date="2016" name="Syst. Appl. Microbiol.">
        <title>Vibrio bivalvicida sp. nov., a novel larval pathogen for bivalve molluscs reared in a hatchery.</title>
        <authorList>
            <person name="Dubert J."/>
            <person name="Romalde J.L."/>
            <person name="Prado S."/>
            <person name="Barja J.L."/>
        </authorList>
    </citation>
    <scope>NUCLEOTIDE SEQUENCE [LARGE SCALE GENOMIC DNA]</scope>
    <source>
        <strain evidence="8 9">605</strain>
    </source>
</reference>
<dbReference type="Gene3D" id="3.40.1280.10">
    <property type="match status" value="1"/>
</dbReference>
<evidence type="ECO:0000256" key="3">
    <source>
        <dbReference type="ARBA" id="ARBA00022679"/>
    </source>
</evidence>
<organism evidence="8 9">
    <name type="scientific">Vibrio bivalvicida</name>
    <dbReference type="NCBI Taxonomy" id="1276888"/>
    <lineage>
        <taxon>Bacteria</taxon>
        <taxon>Pseudomonadati</taxon>
        <taxon>Pseudomonadota</taxon>
        <taxon>Gammaproteobacteria</taxon>
        <taxon>Vibrionales</taxon>
        <taxon>Vibrionaceae</taxon>
        <taxon>Vibrio</taxon>
        <taxon>Vibrio oreintalis group</taxon>
    </lineage>
</organism>
<dbReference type="InterPro" id="IPR029026">
    <property type="entry name" value="tRNA_m1G_MTases_N"/>
</dbReference>
<dbReference type="Pfam" id="PF00588">
    <property type="entry name" value="SpoU_methylase"/>
    <property type="match status" value="1"/>
</dbReference>
<dbReference type="GO" id="GO:0008173">
    <property type="term" value="F:RNA methyltransferase activity"/>
    <property type="evidence" value="ECO:0007669"/>
    <property type="project" value="InterPro"/>
</dbReference>
<accession>A0A177XWV8</accession>
<dbReference type="EMBL" id="LLEI02000051">
    <property type="protein sequence ID" value="OAJ93104.1"/>
    <property type="molecule type" value="Genomic_DNA"/>
</dbReference>
<name>A0A177XWV8_9VIBR</name>
<dbReference type="GO" id="GO:0002938">
    <property type="term" value="P:tRNA guanine ribose methylation"/>
    <property type="evidence" value="ECO:0007669"/>
    <property type="project" value="TreeGrafter"/>
</dbReference>